<gene>
    <name evidence="2" type="ORF">DIABBA_LOCUS1065</name>
</gene>
<dbReference type="OrthoDB" id="6478865at2759"/>
<dbReference type="InterPro" id="IPR007110">
    <property type="entry name" value="Ig-like_dom"/>
</dbReference>
<evidence type="ECO:0000313" key="3">
    <source>
        <dbReference type="Proteomes" id="UP001153709"/>
    </source>
</evidence>
<evidence type="ECO:0000259" key="1">
    <source>
        <dbReference type="PROSITE" id="PS50835"/>
    </source>
</evidence>
<proteinExistence type="predicted"/>
<sequence length="188" mass="21324">MVIALVDFGTGVKINRLEVPEVIKHGDPVTLDCDFTLEDNDQDLVVKWFFNKTLVYQWIPGTKKRPQGLGILKDRLNLEYAASVDANSRHRALHIWKAGPDLSGDYTCSVSTLQSEDIETKSMLVLDVEKEQSQTVCLKEQENKPVDDTYHEAQEVTPAENKSDKDNILSLIQLTDKIILQQENLKEL</sequence>
<dbReference type="SUPFAM" id="SSF48726">
    <property type="entry name" value="Immunoglobulin"/>
    <property type="match status" value="1"/>
</dbReference>
<dbReference type="Gene3D" id="2.60.40.10">
    <property type="entry name" value="Immunoglobulins"/>
    <property type="match status" value="1"/>
</dbReference>
<accession>A0A9N9SLG3</accession>
<dbReference type="PANTHER" id="PTHR21261:SF2">
    <property type="entry name" value="GH04238P-RELATED"/>
    <property type="match status" value="1"/>
</dbReference>
<dbReference type="InterPro" id="IPR036179">
    <property type="entry name" value="Ig-like_dom_sf"/>
</dbReference>
<name>A0A9N9SLG3_DIABA</name>
<dbReference type="SMART" id="SM00409">
    <property type="entry name" value="IG"/>
    <property type="match status" value="1"/>
</dbReference>
<dbReference type="InterPro" id="IPR013783">
    <property type="entry name" value="Ig-like_fold"/>
</dbReference>
<dbReference type="PANTHER" id="PTHR21261">
    <property type="entry name" value="BEAT PROTEIN"/>
    <property type="match status" value="1"/>
</dbReference>
<reference evidence="2" key="1">
    <citation type="submission" date="2022-01" db="EMBL/GenBank/DDBJ databases">
        <authorList>
            <person name="King R."/>
        </authorList>
    </citation>
    <scope>NUCLEOTIDE SEQUENCE</scope>
</reference>
<dbReference type="PROSITE" id="PS50835">
    <property type="entry name" value="IG_LIKE"/>
    <property type="match status" value="1"/>
</dbReference>
<dbReference type="Proteomes" id="UP001153709">
    <property type="component" value="Chromosome 1"/>
</dbReference>
<dbReference type="EMBL" id="OU898276">
    <property type="protein sequence ID" value="CAG9827020.1"/>
    <property type="molecule type" value="Genomic_DNA"/>
</dbReference>
<evidence type="ECO:0000313" key="2">
    <source>
        <dbReference type="EMBL" id="CAG9827020.1"/>
    </source>
</evidence>
<protein>
    <recommendedName>
        <fullName evidence="1">Ig-like domain-containing protein</fullName>
    </recommendedName>
</protein>
<feature type="domain" description="Ig-like" evidence="1">
    <location>
        <begin position="26"/>
        <end position="119"/>
    </location>
</feature>
<dbReference type="InterPro" id="IPR003599">
    <property type="entry name" value="Ig_sub"/>
</dbReference>
<dbReference type="Pfam" id="PF08204">
    <property type="entry name" value="V-set_CD47"/>
    <property type="match status" value="1"/>
</dbReference>
<dbReference type="InterPro" id="IPR013270">
    <property type="entry name" value="CD47_Vset"/>
</dbReference>
<dbReference type="AlphaFoldDB" id="A0A9N9SLG3"/>
<keyword evidence="3" id="KW-1185">Reference proteome</keyword>
<organism evidence="2 3">
    <name type="scientific">Diabrotica balteata</name>
    <name type="common">Banded cucumber beetle</name>
    <dbReference type="NCBI Taxonomy" id="107213"/>
    <lineage>
        <taxon>Eukaryota</taxon>
        <taxon>Metazoa</taxon>
        <taxon>Ecdysozoa</taxon>
        <taxon>Arthropoda</taxon>
        <taxon>Hexapoda</taxon>
        <taxon>Insecta</taxon>
        <taxon>Pterygota</taxon>
        <taxon>Neoptera</taxon>
        <taxon>Endopterygota</taxon>
        <taxon>Coleoptera</taxon>
        <taxon>Polyphaga</taxon>
        <taxon>Cucujiformia</taxon>
        <taxon>Chrysomeloidea</taxon>
        <taxon>Chrysomelidae</taxon>
        <taxon>Galerucinae</taxon>
        <taxon>Diabroticina</taxon>
        <taxon>Diabroticites</taxon>
        <taxon>Diabrotica</taxon>
    </lineage>
</organism>